<dbReference type="Proteomes" id="UP001589607">
    <property type="component" value="Unassembled WGS sequence"/>
</dbReference>
<keyword evidence="2" id="KW-1185">Reference proteome</keyword>
<dbReference type="NCBIfam" id="NF041384">
    <property type="entry name" value="YHS_seleno_dom"/>
    <property type="match status" value="1"/>
</dbReference>
<organism evidence="1 2">
    <name type="scientific">Flavobacterium jumunjinense</name>
    <dbReference type="NCBI Taxonomy" id="998845"/>
    <lineage>
        <taxon>Bacteria</taxon>
        <taxon>Pseudomonadati</taxon>
        <taxon>Bacteroidota</taxon>
        <taxon>Flavobacteriia</taxon>
        <taxon>Flavobacteriales</taxon>
        <taxon>Flavobacteriaceae</taxon>
        <taxon>Flavobacterium</taxon>
    </lineage>
</organism>
<gene>
    <name evidence="1" type="ORF">ACFFVF_20100</name>
</gene>
<proteinExistence type="predicted"/>
<sequence length="152" mass="17710">MKHLFLFIHFITIIGFSQTTESRIKNFNLEKDLGIQGYDPVAYFTTNKAVKGKPEFQHNHNGIIYYFSSNNNKALFIKSPSKYEPQYGGWCAYAIGKTSEKVKINPTTFKIINNKLYLFYNAYLTNTLKLWNKNESILKANADINWNHLIKE</sequence>
<accession>A0ABV5GVF9</accession>
<dbReference type="EMBL" id="JBHMEY010000096">
    <property type="protein sequence ID" value="MFB9098815.1"/>
    <property type="molecule type" value="Genomic_DNA"/>
</dbReference>
<dbReference type="RefSeq" id="WP_236457154.1">
    <property type="nucleotide sequence ID" value="NZ_CBCSGE010000012.1"/>
</dbReference>
<reference evidence="1 2" key="1">
    <citation type="submission" date="2024-09" db="EMBL/GenBank/DDBJ databases">
        <authorList>
            <person name="Sun Q."/>
            <person name="Mori K."/>
        </authorList>
    </citation>
    <scope>NUCLEOTIDE SEQUENCE [LARGE SCALE GENOMIC DNA]</scope>
    <source>
        <strain evidence="1 2">CECT 7955</strain>
    </source>
</reference>
<comment type="caution">
    <text evidence="1">The sequence shown here is derived from an EMBL/GenBank/DDBJ whole genome shotgun (WGS) entry which is preliminary data.</text>
</comment>
<evidence type="ECO:0000313" key="2">
    <source>
        <dbReference type="Proteomes" id="UP001589607"/>
    </source>
</evidence>
<name>A0ABV5GVF9_9FLAO</name>
<protein>
    <submittedName>
        <fullName evidence="1">YHS domain-containing (Seleno)protein</fullName>
    </submittedName>
</protein>
<evidence type="ECO:0000313" key="1">
    <source>
        <dbReference type="EMBL" id="MFB9098815.1"/>
    </source>
</evidence>